<dbReference type="GO" id="GO:0051539">
    <property type="term" value="F:4 iron, 4 sulfur cluster binding"/>
    <property type="evidence" value="ECO:0007669"/>
    <property type="project" value="UniProtKB-KW"/>
</dbReference>
<evidence type="ECO:0000256" key="13">
    <source>
        <dbReference type="ARBA" id="ARBA00051661"/>
    </source>
</evidence>
<keyword evidence="9" id="KW-0479">Metal-binding</keyword>
<feature type="domain" description="Radical SAM core" evidence="17">
    <location>
        <begin position="140"/>
        <end position="380"/>
    </location>
</feature>
<evidence type="ECO:0000256" key="8">
    <source>
        <dbReference type="ARBA" id="ARBA00022694"/>
    </source>
</evidence>
<evidence type="ECO:0000256" key="1">
    <source>
        <dbReference type="ARBA" id="ARBA00001966"/>
    </source>
</evidence>
<reference evidence="18 19" key="1">
    <citation type="submission" date="2011-10" db="EMBL/GenBank/DDBJ databases">
        <title>The Genome Sequence of Lachnospiraceae bacterium ACC2.</title>
        <authorList>
            <consortium name="The Broad Institute Genome Sequencing Platform"/>
            <person name="Earl A."/>
            <person name="Ward D."/>
            <person name="Feldgarden M."/>
            <person name="Gevers D."/>
            <person name="Sizova M."/>
            <person name="Hazen A."/>
            <person name="Epstein S."/>
            <person name="Young S.K."/>
            <person name="Zeng Q."/>
            <person name="Gargeya S."/>
            <person name="Fitzgerald M."/>
            <person name="Haas B."/>
            <person name="Abouelleil A."/>
            <person name="Alvarado L."/>
            <person name="Arachchi H.M."/>
            <person name="Berlin A."/>
            <person name="Brown A."/>
            <person name="Chapman S.B."/>
            <person name="Chen Z."/>
            <person name="Dunbar C."/>
            <person name="Freedman E."/>
            <person name="Gearin G."/>
            <person name="Goldberg J."/>
            <person name="Griggs A."/>
            <person name="Gujja S."/>
            <person name="Heiman D."/>
            <person name="Howarth C."/>
            <person name="Larson L."/>
            <person name="Lui A."/>
            <person name="MacDonald P.J.P."/>
            <person name="Montmayeur A."/>
            <person name="Murphy C."/>
            <person name="Neiman D."/>
            <person name="Pearson M."/>
            <person name="Priest M."/>
            <person name="Roberts A."/>
            <person name="Saif S."/>
            <person name="Shea T."/>
            <person name="Shenoy N."/>
            <person name="Sisk P."/>
            <person name="Stolte C."/>
            <person name="Sykes S."/>
            <person name="Wortman J."/>
            <person name="Nusbaum C."/>
            <person name="Birren B."/>
        </authorList>
    </citation>
    <scope>NUCLEOTIDE SEQUENCE [LARGE SCALE GENOMIC DNA]</scope>
    <source>
        <strain evidence="18 19">ACC2</strain>
    </source>
</reference>
<keyword evidence="5" id="KW-0963">Cytoplasm</keyword>
<evidence type="ECO:0000256" key="3">
    <source>
        <dbReference type="ARBA" id="ARBA00013273"/>
    </source>
</evidence>
<evidence type="ECO:0000256" key="6">
    <source>
        <dbReference type="ARBA" id="ARBA00022679"/>
    </source>
</evidence>
<dbReference type="GO" id="GO:0035598">
    <property type="term" value="F:tRNA (N(6)-L-threonylcarbamoyladenosine(37)-C(2))-methylthiotransferase activity"/>
    <property type="evidence" value="ECO:0007669"/>
    <property type="project" value="UniProtKB-EC"/>
</dbReference>
<keyword evidence="10" id="KW-0408">Iron</keyword>
<dbReference type="SFLD" id="SFLDS00029">
    <property type="entry name" value="Radical_SAM"/>
    <property type="match status" value="1"/>
</dbReference>
<dbReference type="InterPro" id="IPR034557">
    <property type="entry name" value="ThrcA_tRNA_MEthiotransferase"/>
</dbReference>
<keyword evidence="4" id="KW-0004">4Fe-4S</keyword>
<dbReference type="EC" id="2.8.4.5" evidence="3"/>
<comment type="catalytic activity">
    <reaction evidence="13">
        <text>N(6)-L-threonylcarbamoyladenosine(37) in tRNA + (sulfur carrier)-SH + AH2 + 2 S-adenosyl-L-methionine = 2-methylsulfanyl-N(6)-L-threonylcarbamoyladenosine(37) in tRNA + (sulfur carrier)-H + 5'-deoxyadenosine + L-methionine + A + S-adenosyl-L-homocysteine + 2 H(+)</text>
        <dbReference type="Rhea" id="RHEA:37075"/>
        <dbReference type="Rhea" id="RHEA-COMP:10163"/>
        <dbReference type="Rhea" id="RHEA-COMP:11092"/>
        <dbReference type="Rhea" id="RHEA-COMP:14737"/>
        <dbReference type="Rhea" id="RHEA-COMP:14739"/>
        <dbReference type="ChEBI" id="CHEBI:13193"/>
        <dbReference type="ChEBI" id="CHEBI:15378"/>
        <dbReference type="ChEBI" id="CHEBI:17319"/>
        <dbReference type="ChEBI" id="CHEBI:17499"/>
        <dbReference type="ChEBI" id="CHEBI:29917"/>
        <dbReference type="ChEBI" id="CHEBI:57844"/>
        <dbReference type="ChEBI" id="CHEBI:57856"/>
        <dbReference type="ChEBI" id="CHEBI:59789"/>
        <dbReference type="ChEBI" id="CHEBI:64428"/>
        <dbReference type="ChEBI" id="CHEBI:74418"/>
        <dbReference type="ChEBI" id="CHEBI:74420"/>
        <dbReference type="EC" id="2.8.4.5"/>
    </reaction>
</comment>
<dbReference type="InterPro" id="IPR020612">
    <property type="entry name" value="Methylthiotransferase_CS"/>
</dbReference>
<comment type="function">
    <text evidence="2">Catalyzes the methylthiolation of N6-threonylcarbamoyladenosine (t(6)A), leading to the formation of 2-methylthio-N6-threonylcarbamoyladenosine (ms(2)t(6)A) at position 37 in tRNAs that read codons beginning with adenine.</text>
</comment>
<evidence type="ECO:0000259" key="16">
    <source>
        <dbReference type="PROSITE" id="PS51449"/>
    </source>
</evidence>
<name>A0AA36Y5C1_9FIRM</name>
<sequence>MRTAAFHTLGCKVNAYETEAMEQALLQAGYELRSFEEAADVYIINTCSVTNIADRKSRQMLHRAKSLNPGAVVVAAGCYAQAAAESLKEDGSVDLVLGNQEKKDLVRILDAYFAEELEAPFAVGDMRAATQYEDLAANRSEGHTRAFLKVQDGCNQYCSYCIIPFLRGNIRSRRPGDVRREAERLAASGVRELVLTGIHLSSYGRDFKNAAEREDFGDGAANLLELLTLLDGVEGIERLRIGSLEPKIATPDFAAGLASLRHFCPHFHLSLQSGSNATLRRMGRRYTAEEFRAGVEALRAAFPDAAMTTDVIVGFPGESEEEFSESFSFIEEIRFYETHIFPYSKREGTRAAAMPEQVPGAVKKRRAALLQELNLRRQREFRTSRLGTAQEMLSEETVTIDGQAYLVGNSREYVKLAVPLSALGGDCAVNCLYRGTAENFLNSEILLLTNVSKT</sequence>
<keyword evidence="19" id="KW-1185">Reference proteome</keyword>
<dbReference type="InterPro" id="IPR006467">
    <property type="entry name" value="MiaB-like_bact"/>
</dbReference>
<evidence type="ECO:0000256" key="10">
    <source>
        <dbReference type="ARBA" id="ARBA00023004"/>
    </source>
</evidence>
<evidence type="ECO:0000256" key="15">
    <source>
        <dbReference type="ARBA" id="ARBA00069898"/>
    </source>
</evidence>
<proteinExistence type="inferred from homology"/>
<dbReference type="PROSITE" id="PS51449">
    <property type="entry name" value="MTTASE_N"/>
    <property type="match status" value="1"/>
</dbReference>
<dbReference type="PANTHER" id="PTHR43020">
    <property type="entry name" value="CDK5 REGULATORY SUBUNIT-ASSOCIATED PROTEIN 1"/>
    <property type="match status" value="1"/>
</dbReference>
<keyword evidence="8" id="KW-0819">tRNA processing</keyword>
<dbReference type="Gene3D" id="3.40.50.12160">
    <property type="entry name" value="Methylthiotransferase, N-terminal domain"/>
    <property type="match status" value="1"/>
</dbReference>
<comment type="caution">
    <text evidence="18">The sequence shown here is derived from an EMBL/GenBank/DDBJ whole genome shotgun (WGS) entry which is preliminary data.</text>
</comment>
<comment type="cofactor">
    <cofactor evidence="1">
        <name>[4Fe-4S] cluster</name>
        <dbReference type="ChEBI" id="CHEBI:49883"/>
    </cofactor>
</comment>
<dbReference type="SFLD" id="SFLDG01082">
    <property type="entry name" value="B12-binding_domain_containing"/>
    <property type="match status" value="1"/>
</dbReference>
<dbReference type="SMART" id="SM00729">
    <property type="entry name" value="Elp3"/>
    <property type="match status" value="1"/>
</dbReference>
<evidence type="ECO:0000313" key="18">
    <source>
        <dbReference type="EMBL" id="EHO17125.1"/>
    </source>
</evidence>
<dbReference type="NCBIfam" id="TIGR01579">
    <property type="entry name" value="MiaB-like-C"/>
    <property type="match status" value="1"/>
</dbReference>
<keyword evidence="11" id="KW-0411">Iron-sulfur</keyword>
<dbReference type="GeneID" id="86940501"/>
<dbReference type="Proteomes" id="UP000018466">
    <property type="component" value="Unassembled WGS sequence"/>
</dbReference>
<organism evidence="18 19">
    <name type="scientific">Stomatobaculum longum</name>
    <dbReference type="NCBI Taxonomy" id="796942"/>
    <lineage>
        <taxon>Bacteria</taxon>
        <taxon>Bacillati</taxon>
        <taxon>Bacillota</taxon>
        <taxon>Clostridia</taxon>
        <taxon>Lachnospirales</taxon>
        <taxon>Lachnospiraceae</taxon>
        <taxon>Stomatobaculum</taxon>
    </lineage>
</organism>
<dbReference type="InterPro" id="IPR005839">
    <property type="entry name" value="Methylthiotransferase"/>
</dbReference>
<dbReference type="Pfam" id="PF04055">
    <property type="entry name" value="Radical_SAM"/>
    <property type="match status" value="1"/>
</dbReference>
<dbReference type="SFLD" id="SFLDF00295">
    <property type="entry name" value="threonylcarbamoyladenosine_tRN"/>
    <property type="match status" value="1"/>
</dbReference>
<evidence type="ECO:0000256" key="12">
    <source>
        <dbReference type="ARBA" id="ARBA00031213"/>
    </source>
</evidence>
<dbReference type="InterPro" id="IPR023404">
    <property type="entry name" value="rSAM_horseshoe"/>
</dbReference>
<feature type="domain" description="MTTase N-terminal" evidence="16">
    <location>
        <begin position="2"/>
        <end position="114"/>
    </location>
</feature>
<evidence type="ECO:0000256" key="2">
    <source>
        <dbReference type="ARBA" id="ARBA00002399"/>
    </source>
</evidence>
<evidence type="ECO:0000256" key="11">
    <source>
        <dbReference type="ARBA" id="ARBA00023014"/>
    </source>
</evidence>
<dbReference type="PROSITE" id="PS01278">
    <property type="entry name" value="MTTASE_RADICAL"/>
    <property type="match status" value="1"/>
</dbReference>
<dbReference type="EMBL" id="AGEL01000006">
    <property type="protein sequence ID" value="EHO17125.1"/>
    <property type="molecule type" value="Genomic_DNA"/>
</dbReference>
<keyword evidence="6" id="KW-0808">Transferase</keyword>
<evidence type="ECO:0000313" key="19">
    <source>
        <dbReference type="Proteomes" id="UP000018466"/>
    </source>
</evidence>
<dbReference type="AlphaFoldDB" id="A0AA36Y5C1"/>
<dbReference type="InterPro" id="IPR013848">
    <property type="entry name" value="Methylthiotransferase_N"/>
</dbReference>
<keyword evidence="7" id="KW-0949">S-adenosyl-L-methionine</keyword>
<dbReference type="GO" id="GO:0035597">
    <property type="term" value="F:tRNA-2-methylthio-N(6)-dimethylallyladenosine(37) synthase activity"/>
    <property type="evidence" value="ECO:0007669"/>
    <property type="project" value="TreeGrafter"/>
</dbReference>
<dbReference type="FunFam" id="3.40.50.12160:FF:000004">
    <property type="entry name" value="Threonylcarbamoyladenosine tRNA methylthiotransferase MtaB"/>
    <property type="match status" value="1"/>
</dbReference>
<evidence type="ECO:0000259" key="17">
    <source>
        <dbReference type="PROSITE" id="PS51918"/>
    </source>
</evidence>
<dbReference type="InterPro" id="IPR007197">
    <property type="entry name" value="rSAM"/>
</dbReference>
<dbReference type="PANTHER" id="PTHR43020:SF2">
    <property type="entry name" value="MITOCHONDRIAL TRNA METHYLTHIOTRANSFERASE CDK5RAP1"/>
    <property type="match status" value="1"/>
</dbReference>
<dbReference type="PROSITE" id="PS51918">
    <property type="entry name" value="RADICAL_SAM"/>
    <property type="match status" value="1"/>
</dbReference>
<dbReference type="GO" id="GO:0046872">
    <property type="term" value="F:metal ion binding"/>
    <property type="evidence" value="ECO:0007669"/>
    <property type="project" value="UniProtKB-KW"/>
</dbReference>
<dbReference type="SUPFAM" id="SSF102114">
    <property type="entry name" value="Radical SAM enzymes"/>
    <property type="match status" value="1"/>
</dbReference>
<evidence type="ECO:0000256" key="4">
    <source>
        <dbReference type="ARBA" id="ARBA00022485"/>
    </source>
</evidence>
<gene>
    <name evidence="18" type="ORF">HMPREF9623_00724</name>
</gene>
<protein>
    <recommendedName>
        <fullName evidence="15">Threonylcarbamoyladenosine tRNA methylthiotransferase MtaB</fullName>
        <ecNumber evidence="3">2.8.4.5</ecNumber>
    </recommendedName>
    <alternativeName>
        <fullName evidence="12">tRNA-t(6)A37 methylthiotransferase</fullName>
    </alternativeName>
</protein>
<dbReference type="RefSeq" id="WP_009532557.1">
    <property type="nucleotide sequence ID" value="NZ_JH590862.1"/>
</dbReference>
<evidence type="ECO:0000256" key="14">
    <source>
        <dbReference type="ARBA" id="ARBA00061574"/>
    </source>
</evidence>
<dbReference type="FunFam" id="3.80.30.20:FF:000001">
    <property type="entry name" value="tRNA-2-methylthio-N(6)-dimethylallyladenosine synthase 2"/>
    <property type="match status" value="1"/>
</dbReference>
<dbReference type="InterPro" id="IPR006638">
    <property type="entry name" value="Elp3/MiaA/NifB-like_rSAM"/>
</dbReference>
<dbReference type="GO" id="GO:0005829">
    <property type="term" value="C:cytosol"/>
    <property type="evidence" value="ECO:0007669"/>
    <property type="project" value="TreeGrafter"/>
</dbReference>
<dbReference type="Gene3D" id="3.80.30.20">
    <property type="entry name" value="tm_1862 like domain"/>
    <property type="match status" value="1"/>
</dbReference>
<accession>A0AA36Y5C1</accession>
<evidence type="ECO:0000256" key="7">
    <source>
        <dbReference type="ARBA" id="ARBA00022691"/>
    </source>
</evidence>
<dbReference type="NCBIfam" id="TIGR00089">
    <property type="entry name" value="MiaB/RimO family radical SAM methylthiotransferase"/>
    <property type="match status" value="1"/>
</dbReference>
<dbReference type="InterPro" id="IPR038135">
    <property type="entry name" value="Methylthiotransferase_N_sf"/>
</dbReference>
<comment type="similarity">
    <text evidence="14">Belongs to the methylthiotransferase family. MtaB subfamily.</text>
</comment>
<evidence type="ECO:0000256" key="9">
    <source>
        <dbReference type="ARBA" id="ARBA00022723"/>
    </source>
</evidence>
<dbReference type="InterPro" id="IPR058240">
    <property type="entry name" value="rSAM_sf"/>
</dbReference>
<dbReference type="Pfam" id="PF00919">
    <property type="entry name" value="UPF0004"/>
    <property type="match status" value="1"/>
</dbReference>
<evidence type="ECO:0000256" key="5">
    <source>
        <dbReference type="ARBA" id="ARBA00022490"/>
    </source>
</evidence>
<dbReference type="SFLD" id="SFLDG01061">
    <property type="entry name" value="methylthiotransferase"/>
    <property type="match status" value="1"/>
</dbReference>